<reference evidence="2" key="1">
    <citation type="submission" date="2023-11" db="EMBL/GenBank/DDBJ databases">
        <title>Genome assemblies of two species of porcelain crab, Petrolisthes cinctipes and Petrolisthes manimaculis (Anomura: Porcellanidae).</title>
        <authorList>
            <person name="Angst P."/>
        </authorList>
    </citation>
    <scope>NUCLEOTIDE SEQUENCE</scope>
    <source>
        <strain evidence="2">PB745_02</strain>
        <tissue evidence="2">Gill</tissue>
    </source>
</reference>
<proteinExistence type="predicted"/>
<feature type="compositionally biased region" description="Basic and acidic residues" evidence="1">
    <location>
        <begin position="1"/>
        <end position="12"/>
    </location>
</feature>
<feature type="region of interest" description="Disordered" evidence="1">
    <location>
        <begin position="1"/>
        <end position="28"/>
    </location>
</feature>
<dbReference type="AlphaFoldDB" id="A0AAE1NF60"/>
<evidence type="ECO:0000313" key="3">
    <source>
        <dbReference type="Proteomes" id="UP001292094"/>
    </source>
</evidence>
<gene>
    <name evidence="2" type="ORF">Pmani_038016</name>
</gene>
<evidence type="ECO:0000313" key="2">
    <source>
        <dbReference type="EMBL" id="KAK4288990.1"/>
    </source>
</evidence>
<name>A0AAE1NF60_9EUCA</name>
<comment type="caution">
    <text evidence="2">The sequence shown here is derived from an EMBL/GenBank/DDBJ whole genome shotgun (WGS) entry which is preliminary data.</text>
</comment>
<evidence type="ECO:0000256" key="1">
    <source>
        <dbReference type="SAM" id="MobiDB-lite"/>
    </source>
</evidence>
<dbReference type="EMBL" id="JAWZYT010006035">
    <property type="protein sequence ID" value="KAK4288990.1"/>
    <property type="molecule type" value="Genomic_DNA"/>
</dbReference>
<keyword evidence="3" id="KW-1185">Reference proteome</keyword>
<organism evidence="2 3">
    <name type="scientific">Petrolisthes manimaculis</name>
    <dbReference type="NCBI Taxonomy" id="1843537"/>
    <lineage>
        <taxon>Eukaryota</taxon>
        <taxon>Metazoa</taxon>
        <taxon>Ecdysozoa</taxon>
        <taxon>Arthropoda</taxon>
        <taxon>Crustacea</taxon>
        <taxon>Multicrustacea</taxon>
        <taxon>Malacostraca</taxon>
        <taxon>Eumalacostraca</taxon>
        <taxon>Eucarida</taxon>
        <taxon>Decapoda</taxon>
        <taxon>Pleocyemata</taxon>
        <taxon>Anomura</taxon>
        <taxon>Galatheoidea</taxon>
        <taxon>Porcellanidae</taxon>
        <taxon>Petrolisthes</taxon>
    </lineage>
</organism>
<dbReference type="Proteomes" id="UP001292094">
    <property type="component" value="Unassembled WGS sequence"/>
</dbReference>
<protein>
    <submittedName>
        <fullName evidence="2">Uncharacterized protein</fullName>
    </submittedName>
</protein>
<accession>A0AAE1NF60</accession>
<sequence length="73" mass="9068">MKQNKIRKENPSHHHHHHQQWTERRMKSRRHRCVLFDDDDYGFPTYNTRREILTVMNLSQLEVYIRQPNSQVV</sequence>